<keyword evidence="1 3" id="KW-0479">Metal-binding</keyword>
<dbReference type="InterPro" id="IPR043136">
    <property type="entry name" value="B30.2/SPRY_sf"/>
</dbReference>
<gene>
    <name evidence="6" type="ORF">UXM345_LOCUS1433</name>
</gene>
<comment type="caution">
    <text evidence="6">The sequence shown here is derived from an EMBL/GenBank/DDBJ whole genome shotgun (WGS) entry which is preliminary data.</text>
</comment>
<organism evidence="6 7">
    <name type="scientific">Rotaria magnacalcarata</name>
    <dbReference type="NCBI Taxonomy" id="392030"/>
    <lineage>
        <taxon>Eukaryota</taxon>
        <taxon>Metazoa</taxon>
        <taxon>Spiralia</taxon>
        <taxon>Gnathifera</taxon>
        <taxon>Rotifera</taxon>
        <taxon>Eurotatoria</taxon>
        <taxon>Bdelloidea</taxon>
        <taxon>Philodinida</taxon>
        <taxon>Philodinidae</taxon>
        <taxon>Rotaria</taxon>
    </lineage>
</organism>
<dbReference type="InterPro" id="IPR037962">
    <property type="entry name" value="Neuralized"/>
</dbReference>
<keyword evidence="1 3" id="KW-0863">Zinc-finger</keyword>
<dbReference type="PROSITE" id="PS51065">
    <property type="entry name" value="NHR"/>
    <property type="match status" value="2"/>
</dbReference>
<dbReference type="InterPro" id="IPR013083">
    <property type="entry name" value="Znf_RING/FYVE/PHD"/>
</dbReference>
<feature type="domain" description="NHR" evidence="5">
    <location>
        <begin position="239"/>
        <end position="401"/>
    </location>
</feature>
<proteinExistence type="predicted"/>
<feature type="domain" description="NHR" evidence="5">
    <location>
        <begin position="14"/>
        <end position="187"/>
    </location>
</feature>
<dbReference type="CDD" id="cd16449">
    <property type="entry name" value="RING-HC"/>
    <property type="match status" value="1"/>
</dbReference>
<evidence type="ECO:0000313" key="6">
    <source>
        <dbReference type="EMBL" id="CAF3741110.1"/>
    </source>
</evidence>
<dbReference type="GO" id="GO:0061630">
    <property type="term" value="F:ubiquitin protein ligase activity"/>
    <property type="evidence" value="ECO:0007669"/>
    <property type="project" value="TreeGrafter"/>
</dbReference>
<dbReference type="Proteomes" id="UP000663842">
    <property type="component" value="Unassembled WGS sequence"/>
</dbReference>
<evidence type="ECO:0000259" key="5">
    <source>
        <dbReference type="PROSITE" id="PS51065"/>
    </source>
</evidence>
<dbReference type="Gene3D" id="3.30.40.10">
    <property type="entry name" value="Zinc/RING finger domain, C3HC4 (zinc finger)"/>
    <property type="match status" value="1"/>
</dbReference>
<dbReference type="EMBL" id="CAJOBF010000078">
    <property type="protein sequence ID" value="CAF3741110.1"/>
    <property type="molecule type" value="Genomic_DNA"/>
</dbReference>
<evidence type="ECO:0000256" key="2">
    <source>
        <dbReference type="ARBA" id="ARBA00022833"/>
    </source>
</evidence>
<evidence type="ECO:0000256" key="1">
    <source>
        <dbReference type="ARBA" id="ARBA00022771"/>
    </source>
</evidence>
<dbReference type="InterPro" id="IPR001841">
    <property type="entry name" value="Znf_RING"/>
</dbReference>
<name>A0A818XRD0_9BILA</name>
<evidence type="ECO:0000259" key="4">
    <source>
        <dbReference type="PROSITE" id="PS50089"/>
    </source>
</evidence>
<evidence type="ECO:0000256" key="3">
    <source>
        <dbReference type="PROSITE-ProRule" id="PRU00175"/>
    </source>
</evidence>
<dbReference type="Gene3D" id="2.60.120.920">
    <property type="match status" value="2"/>
</dbReference>
<evidence type="ECO:0000313" key="7">
    <source>
        <dbReference type="Proteomes" id="UP000663842"/>
    </source>
</evidence>
<accession>A0A818XRD0</accession>
<sequence length="469" mass="53598">MPKPLRRVMDKPEPLRFNELHGKGIKLEHNNRQATRSSGFGDAIVFSCRTVRSYEKVFLKHRQKEVDWIGSLRVGFCLQDPKTQFTQETLPTLAFKHLTDQGGYWLRACPDELLRTSPIIYVYYAYGNQMCVILEEIVHTTNGQIYVGGYGQTTPAQAVLTINEHNGPYYLFCEVYGKTDQIEIIDEATLPDQTIINEGLPISIHGSIIDFVTKNLNDNSNISQLQYLNYLYSSDAQHKLTFMSSTNHNIILTNNNRIACVDNLKIKSSYAFLNTPMKLNQMLICRVMNCDTNISSMLLFGLTTCNPASLKNRNLPEDTTALMEQYSSSKWFIDSDINANISMYDELAFWFDLHGHVNLSINNRLPIQLKSQILSSEISDLTLYPFFDLYGQVTSIYLYNFSSQEKLDFNKVSNARELCLICHEHLADTQLLPCECILCNKCATVIKRPSLLSDCPFDRKHISQIRPLS</sequence>
<dbReference type="Pfam" id="PF07177">
    <property type="entry name" value="Neuralized"/>
    <property type="match status" value="2"/>
</dbReference>
<dbReference type="PANTHER" id="PTHR12429">
    <property type="entry name" value="NEURALIZED"/>
    <property type="match status" value="1"/>
</dbReference>
<dbReference type="PANTHER" id="PTHR12429:SF8">
    <property type="entry name" value="NEURALIZED-LIKE PROTEIN 2"/>
    <property type="match status" value="1"/>
</dbReference>
<evidence type="ECO:0008006" key="8">
    <source>
        <dbReference type="Google" id="ProtNLM"/>
    </source>
</evidence>
<dbReference type="PROSITE" id="PS50089">
    <property type="entry name" value="ZF_RING_2"/>
    <property type="match status" value="1"/>
</dbReference>
<dbReference type="GO" id="GO:0008270">
    <property type="term" value="F:zinc ion binding"/>
    <property type="evidence" value="ECO:0007669"/>
    <property type="project" value="UniProtKB-KW"/>
</dbReference>
<protein>
    <recommendedName>
        <fullName evidence="8">RING-type domain-containing protein</fullName>
    </recommendedName>
</protein>
<dbReference type="Pfam" id="PF13920">
    <property type="entry name" value="zf-C3HC4_3"/>
    <property type="match status" value="1"/>
</dbReference>
<dbReference type="InterPro" id="IPR006573">
    <property type="entry name" value="NHR_dom"/>
</dbReference>
<dbReference type="AlphaFoldDB" id="A0A818XRD0"/>
<feature type="domain" description="RING-type" evidence="4">
    <location>
        <begin position="419"/>
        <end position="459"/>
    </location>
</feature>
<keyword evidence="2" id="KW-0862">Zinc</keyword>
<dbReference type="SMART" id="SM00588">
    <property type="entry name" value="NEUZ"/>
    <property type="match status" value="1"/>
</dbReference>
<reference evidence="6" key="1">
    <citation type="submission" date="2021-02" db="EMBL/GenBank/DDBJ databases">
        <authorList>
            <person name="Nowell W R."/>
        </authorList>
    </citation>
    <scope>NUCLEOTIDE SEQUENCE</scope>
</reference>
<dbReference type="SUPFAM" id="SSF57850">
    <property type="entry name" value="RING/U-box"/>
    <property type="match status" value="1"/>
</dbReference>